<dbReference type="Proteomes" id="UP001316184">
    <property type="component" value="Chromosome"/>
</dbReference>
<organism evidence="1 2">
    <name type="scientific">Aeromicrobium wangtongii</name>
    <dbReference type="NCBI Taxonomy" id="2969247"/>
    <lineage>
        <taxon>Bacteria</taxon>
        <taxon>Bacillati</taxon>
        <taxon>Actinomycetota</taxon>
        <taxon>Actinomycetes</taxon>
        <taxon>Propionibacteriales</taxon>
        <taxon>Nocardioidaceae</taxon>
        <taxon>Aeromicrobium</taxon>
    </lineage>
</organism>
<gene>
    <name evidence="1" type="ORF">NQV15_00565</name>
</gene>
<reference evidence="1 2" key="1">
    <citation type="submission" date="2022-08" db="EMBL/GenBank/DDBJ databases">
        <title>novel species in genus Aeromicrobium.</title>
        <authorList>
            <person name="Ye L."/>
        </authorList>
    </citation>
    <scope>NUCLEOTIDE SEQUENCE [LARGE SCALE GENOMIC DNA]</scope>
    <source>
        <strain evidence="2">zg-Y1379</strain>
    </source>
</reference>
<protein>
    <submittedName>
        <fullName evidence="1">Uncharacterized protein</fullName>
    </submittedName>
</protein>
<evidence type="ECO:0000313" key="1">
    <source>
        <dbReference type="EMBL" id="UUP13837.1"/>
    </source>
</evidence>
<sequence>MSAIWDHYPSIPNALSNRMAISMLSGRPHVMTLHPKADWLSAIAPGVFMEGTVNDCANRVSQLLAMPPEQLARIGESAFEWARFRLDQRSLVRFITSSVSAEVVAPEGEPWSTLKKTNLTEGKTPRSV</sequence>
<keyword evidence="2" id="KW-1185">Reference proteome</keyword>
<dbReference type="EMBL" id="CP102173">
    <property type="protein sequence ID" value="UUP13837.1"/>
    <property type="molecule type" value="Genomic_DNA"/>
</dbReference>
<accession>A0ABY5M7M1</accession>
<name>A0ABY5M7M1_9ACTN</name>
<dbReference type="RefSeq" id="WP_232402765.1">
    <property type="nucleotide sequence ID" value="NZ_CP102173.1"/>
</dbReference>
<evidence type="ECO:0000313" key="2">
    <source>
        <dbReference type="Proteomes" id="UP001316184"/>
    </source>
</evidence>
<proteinExistence type="predicted"/>